<evidence type="ECO:0000256" key="3">
    <source>
        <dbReference type="ARBA" id="ARBA00022475"/>
    </source>
</evidence>
<comment type="similarity">
    <text evidence="2">Belongs to the chromate ion transporter (CHR) (TC 2.A.51) family.</text>
</comment>
<keyword evidence="5 7" id="KW-1133">Transmembrane helix</keyword>
<feature type="transmembrane region" description="Helical" evidence="7">
    <location>
        <begin position="81"/>
        <end position="105"/>
    </location>
</feature>
<evidence type="ECO:0000313" key="11">
    <source>
        <dbReference type="Proteomes" id="UP001203104"/>
    </source>
</evidence>
<keyword evidence="3" id="KW-1003">Cell membrane</keyword>
<proteinExistence type="inferred from homology"/>
<feature type="transmembrane region" description="Helical" evidence="7">
    <location>
        <begin position="125"/>
        <end position="151"/>
    </location>
</feature>
<dbReference type="InterPro" id="IPR003370">
    <property type="entry name" value="Chromate_transpt"/>
</dbReference>
<gene>
    <name evidence="8" type="ORF">CIB43_00403</name>
    <name evidence="9" type="ORF">FEF30_01155</name>
</gene>
<reference evidence="9 11" key="2">
    <citation type="submission" date="2019-05" db="EMBL/GenBank/DDBJ databases">
        <title>Genome sequencing and assembly of Mycoplasma hyopneumoniae strains UFV01 and UFV02.</title>
        <authorList>
            <person name="De Souza L.F."/>
            <person name="Gonzaga N.F."/>
            <person name="Santos M.R."/>
            <person name="Deeney A.S."/>
            <person name="Vidigal P.M.P."/>
            <person name="Moreira M.A.S."/>
            <person name="Fietto J.R.L."/>
            <person name="Bressan G.C."/>
            <person name="Rycroft A.N."/>
            <person name="Silva Junior A."/>
        </authorList>
    </citation>
    <scope>NUCLEOTIDE SEQUENCE [LARGE SCALE GENOMIC DNA]</scope>
    <source>
        <strain evidence="9 11">UFV01</strain>
    </source>
</reference>
<evidence type="ECO:0000313" key="8">
    <source>
        <dbReference type="EMBL" id="ASU14299.1"/>
    </source>
</evidence>
<evidence type="ECO:0000256" key="2">
    <source>
        <dbReference type="ARBA" id="ARBA00005262"/>
    </source>
</evidence>
<dbReference type="Proteomes" id="UP000215452">
    <property type="component" value="Chromosome"/>
</dbReference>
<name>A0A223M9R4_MESHO</name>
<evidence type="ECO:0000256" key="1">
    <source>
        <dbReference type="ARBA" id="ARBA00004651"/>
    </source>
</evidence>
<evidence type="ECO:0000313" key="9">
    <source>
        <dbReference type="EMBL" id="MCI8283186.1"/>
    </source>
</evidence>
<evidence type="ECO:0000256" key="6">
    <source>
        <dbReference type="ARBA" id="ARBA00023136"/>
    </source>
</evidence>
<dbReference type="EMBL" id="CP022714">
    <property type="protein sequence ID" value="ASU14299.1"/>
    <property type="molecule type" value="Genomic_DNA"/>
</dbReference>
<evidence type="ECO:0000256" key="4">
    <source>
        <dbReference type="ARBA" id="ARBA00022692"/>
    </source>
</evidence>
<evidence type="ECO:0000256" key="5">
    <source>
        <dbReference type="ARBA" id="ARBA00022989"/>
    </source>
</evidence>
<dbReference type="Proteomes" id="UP001203104">
    <property type="component" value="Unassembled WGS sequence"/>
</dbReference>
<organism evidence="8 10">
    <name type="scientific">Mesomycoplasma hyopneumoniae</name>
    <name type="common">Mycoplasma hyopneumoniae</name>
    <dbReference type="NCBI Taxonomy" id="2099"/>
    <lineage>
        <taxon>Bacteria</taxon>
        <taxon>Bacillati</taxon>
        <taxon>Mycoplasmatota</taxon>
        <taxon>Mycoplasmoidales</taxon>
        <taxon>Metamycoplasmataceae</taxon>
        <taxon>Mesomycoplasma</taxon>
    </lineage>
</organism>
<evidence type="ECO:0000256" key="7">
    <source>
        <dbReference type="SAM" id="Phobius"/>
    </source>
</evidence>
<feature type="transmembrane region" description="Helical" evidence="7">
    <location>
        <begin position="171"/>
        <end position="192"/>
    </location>
</feature>
<dbReference type="GeneID" id="41334445"/>
<keyword evidence="6 7" id="KW-0472">Membrane</keyword>
<reference evidence="8 10" key="1">
    <citation type="submission" date="2017-08" db="EMBL/GenBank/DDBJ databases">
        <title>The complete genome sequence of a Mycoplasma hyopneumoniae isolate in Korea.</title>
        <authorList>
            <person name="Han J."/>
            <person name="Lee N."/>
        </authorList>
    </citation>
    <scope>NUCLEOTIDE SEQUENCE [LARGE SCALE GENOMIC DNA]</scope>
    <source>
        <strain evidence="8 10">KM014</strain>
    </source>
</reference>
<sequence>MILIISLAIIGLVLISLLVFGGGQVFMPVFSWFWEQLAHLGLKIDQEQISQIFTIANSTPGVISLKLAGITGFLIGDYGVLGWFLAIFFIIIFILPAIFLIIFWLRISKKIAIKNNVFWINLIKIFRPVIVGIILALAFQLLTNLIFINYSFNSSKGYFLTKKSSEFLEGWRFWVFIFFGTSWAIIVFISYLKKKNIFLLIILGIILALTCLQPWI</sequence>
<dbReference type="Pfam" id="PF02417">
    <property type="entry name" value="Chromate_transp"/>
    <property type="match status" value="1"/>
</dbReference>
<accession>A0A223M9R4</accession>
<dbReference type="EMBL" id="VBRW01000002">
    <property type="protein sequence ID" value="MCI8283186.1"/>
    <property type="molecule type" value="Genomic_DNA"/>
</dbReference>
<dbReference type="GO" id="GO:0015109">
    <property type="term" value="F:chromate transmembrane transporter activity"/>
    <property type="evidence" value="ECO:0007669"/>
    <property type="project" value="InterPro"/>
</dbReference>
<feature type="transmembrane region" description="Helical" evidence="7">
    <location>
        <begin position="197"/>
        <end position="215"/>
    </location>
</feature>
<protein>
    <submittedName>
        <fullName evidence="9">Chromate transporter</fullName>
    </submittedName>
</protein>
<dbReference type="AlphaFoldDB" id="A0A223M9R4"/>
<dbReference type="RefSeq" id="WP_011283943.1">
    <property type="nucleotide sequence ID" value="NZ_CP142079.1"/>
</dbReference>
<keyword evidence="4 7" id="KW-0812">Transmembrane</keyword>
<evidence type="ECO:0000313" key="10">
    <source>
        <dbReference type="Proteomes" id="UP000215452"/>
    </source>
</evidence>
<dbReference type="GO" id="GO:0005886">
    <property type="term" value="C:plasma membrane"/>
    <property type="evidence" value="ECO:0007669"/>
    <property type="project" value="UniProtKB-SubCell"/>
</dbReference>
<comment type="subcellular location">
    <subcellularLocation>
        <location evidence="1">Cell membrane</location>
        <topology evidence="1">Multi-pass membrane protein</topology>
    </subcellularLocation>
</comment>